<keyword evidence="3" id="KW-1003">Cell membrane</keyword>
<dbReference type="OrthoDB" id="6384190at2"/>
<dbReference type="STRING" id="540747.SAMN04488031_10423"/>
<reference evidence="10 12" key="2">
    <citation type="submission" date="2018-08" db="EMBL/GenBank/DDBJ databases">
        <title>Genetic Globetrotter - A new plasmid hitch-hiking vast phylogenetic and geographic distances.</title>
        <authorList>
            <person name="Vollmers J."/>
            <person name="Petersen J."/>
        </authorList>
    </citation>
    <scope>NUCLEOTIDE SEQUENCE [LARGE SCALE GENOMIC DNA]</scope>
    <source>
        <strain evidence="10 12">DSM 26383</strain>
    </source>
</reference>
<evidence type="ECO:0000256" key="8">
    <source>
        <dbReference type="SAM" id="Phobius"/>
    </source>
</evidence>
<dbReference type="PANTHER" id="PTHR32196:SF21">
    <property type="entry name" value="ABC TRANSPORTER PERMEASE PROTEIN YPHD-RELATED"/>
    <property type="match status" value="1"/>
</dbReference>
<feature type="transmembrane region" description="Helical" evidence="8">
    <location>
        <begin position="95"/>
        <end position="116"/>
    </location>
</feature>
<evidence type="ECO:0000256" key="1">
    <source>
        <dbReference type="ARBA" id="ARBA00004651"/>
    </source>
</evidence>
<evidence type="ECO:0000256" key="7">
    <source>
        <dbReference type="ARBA" id="ARBA00023136"/>
    </source>
</evidence>
<evidence type="ECO:0000313" key="12">
    <source>
        <dbReference type="Proteomes" id="UP000325785"/>
    </source>
</evidence>
<protein>
    <submittedName>
        <fullName evidence="10">Ribose transport system permease protein RbsC</fullName>
    </submittedName>
</protein>
<reference evidence="9 11" key="1">
    <citation type="submission" date="2015-04" db="EMBL/GenBank/DDBJ databases">
        <title>The draft genome sequence of Roseovarius indicus B108T.</title>
        <authorList>
            <person name="Li G."/>
            <person name="Lai Q."/>
            <person name="Shao Z."/>
            <person name="Yan P."/>
        </authorList>
    </citation>
    <scope>NUCLEOTIDE SEQUENCE [LARGE SCALE GENOMIC DNA]</scope>
    <source>
        <strain evidence="9 11">B108</strain>
    </source>
</reference>
<feature type="transmembrane region" description="Helical" evidence="8">
    <location>
        <begin position="163"/>
        <end position="184"/>
    </location>
</feature>
<dbReference type="EMBL" id="LAXI01000003">
    <property type="protein sequence ID" value="KRS18684.1"/>
    <property type="molecule type" value="Genomic_DNA"/>
</dbReference>
<keyword evidence="4" id="KW-0997">Cell inner membrane</keyword>
<dbReference type="Proteomes" id="UP000325785">
    <property type="component" value="Chromosome"/>
</dbReference>
<evidence type="ECO:0000256" key="3">
    <source>
        <dbReference type="ARBA" id="ARBA00022475"/>
    </source>
</evidence>
<sequence>MSALIATFRGNRLLPSYLIVLALLVIILVVGAQVSDRFLTFRNFSYLFQQMIVLGLVSLGQTFAILLGGIDLSIGALVGAVTVFLASFLEWQPHLMWVAVPAALLLGALVGAINGLLSVTLRVHPLIVTLGMSSVIFGLTLMYRKIPGGSVPIVFEELAYGSFWGVPIPAVALVFFFVVAGLWLQRSRSGRMIYFVGGDEEAARLNGVPVNRVKVLAFALAGLCSALAAVFLTAKTGVGDPRIGTALTLQSITPVIVGGTILAGGRGGVLGTFLGVLLVAMLNNLLNFAGVSSYWQWVVQGGIIIIAVGLHRSRGKAQ</sequence>
<feature type="transmembrane region" description="Helical" evidence="8">
    <location>
        <begin position="269"/>
        <end position="288"/>
    </location>
</feature>
<gene>
    <name evidence="10" type="primary">rbsC_3</name>
    <name evidence="10" type="ORF">RIdsm_01523</name>
    <name evidence="9" type="ORF">XM52_07945</name>
</gene>
<feature type="transmembrane region" description="Helical" evidence="8">
    <location>
        <begin position="46"/>
        <end position="67"/>
    </location>
</feature>
<dbReference type="AlphaFoldDB" id="A0A0T5PCB7"/>
<dbReference type="KEGG" id="rid:RIdsm_01523"/>
<dbReference type="GO" id="GO:0005886">
    <property type="term" value="C:plasma membrane"/>
    <property type="evidence" value="ECO:0007669"/>
    <property type="project" value="UniProtKB-SubCell"/>
</dbReference>
<dbReference type="RefSeq" id="WP_057815030.1">
    <property type="nucleotide sequence ID" value="NZ_CP031598.1"/>
</dbReference>
<feature type="transmembrane region" description="Helical" evidence="8">
    <location>
        <begin position="213"/>
        <end position="231"/>
    </location>
</feature>
<feature type="transmembrane region" description="Helical" evidence="8">
    <location>
        <begin position="243"/>
        <end position="262"/>
    </location>
</feature>
<feature type="transmembrane region" description="Helical" evidence="8">
    <location>
        <begin position="294"/>
        <end position="311"/>
    </location>
</feature>
<keyword evidence="5 8" id="KW-0812">Transmembrane</keyword>
<evidence type="ECO:0000313" key="11">
    <source>
        <dbReference type="Proteomes" id="UP000051401"/>
    </source>
</evidence>
<evidence type="ECO:0000313" key="10">
    <source>
        <dbReference type="EMBL" id="QEW25734.1"/>
    </source>
</evidence>
<evidence type="ECO:0000256" key="2">
    <source>
        <dbReference type="ARBA" id="ARBA00022448"/>
    </source>
</evidence>
<evidence type="ECO:0000313" key="9">
    <source>
        <dbReference type="EMBL" id="KRS18684.1"/>
    </source>
</evidence>
<name>A0A0T5PCB7_9RHOB</name>
<feature type="transmembrane region" description="Helical" evidence="8">
    <location>
        <begin position="72"/>
        <end position="89"/>
    </location>
</feature>
<dbReference type="InterPro" id="IPR001851">
    <property type="entry name" value="ABC_transp_permease"/>
</dbReference>
<feature type="transmembrane region" description="Helical" evidence="8">
    <location>
        <begin position="12"/>
        <end position="34"/>
    </location>
</feature>
<comment type="subcellular location">
    <subcellularLocation>
        <location evidence="1">Cell membrane</location>
        <topology evidence="1">Multi-pass membrane protein</topology>
    </subcellularLocation>
</comment>
<organism evidence="9 11">
    <name type="scientific">Roseovarius indicus</name>
    <dbReference type="NCBI Taxonomy" id="540747"/>
    <lineage>
        <taxon>Bacteria</taxon>
        <taxon>Pseudomonadati</taxon>
        <taxon>Pseudomonadota</taxon>
        <taxon>Alphaproteobacteria</taxon>
        <taxon>Rhodobacterales</taxon>
        <taxon>Roseobacteraceae</taxon>
        <taxon>Roseovarius</taxon>
    </lineage>
</organism>
<evidence type="ECO:0000256" key="6">
    <source>
        <dbReference type="ARBA" id="ARBA00022989"/>
    </source>
</evidence>
<evidence type="ECO:0000256" key="4">
    <source>
        <dbReference type="ARBA" id="ARBA00022519"/>
    </source>
</evidence>
<feature type="transmembrane region" description="Helical" evidence="8">
    <location>
        <begin position="123"/>
        <end position="143"/>
    </location>
</feature>
<dbReference type="GO" id="GO:0022857">
    <property type="term" value="F:transmembrane transporter activity"/>
    <property type="evidence" value="ECO:0007669"/>
    <property type="project" value="InterPro"/>
</dbReference>
<accession>A0A0T5PCB7</accession>
<dbReference type="Proteomes" id="UP000051401">
    <property type="component" value="Unassembled WGS sequence"/>
</dbReference>
<keyword evidence="2" id="KW-0813">Transport</keyword>
<dbReference type="PANTHER" id="PTHR32196">
    <property type="entry name" value="ABC TRANSPORTER PERMEASE PROTEIN YPHD-RELATED-RELATED"/>
    <property type="match status" value="1"/>
</dbReference>
<dbReference type="Pfam" id="PF02653">
    <property type="entry name" value="BPD_transp_2"/>
    <property type="match status" value="1"/>
</dbReference>
<keyword evidence="6 8" id="KW-1133">Transmembrane helix</keyword>
<keyword evidence="7 8" id="KW-0472">Membrane</keyword>
<dbReference type="EMBL" id="CP031598">
    <property type="protein sequence ID" value="QEW25734.1"/>
    <property type="molecule type" value="Genomic_DNA"/>
</dbReference>
<keyword evidence="11" id="KW-1185">Reference proteome</keyword>
<dbReference type="PATRIC" id="fig|540747.5.peg.3964"/>
<proteinExistence type="predicted"/>
<evidence type="ECO:0000256" key="5">
    <source>
        <dbReference type="ARBA" id="ARBA00022692"/>
    </source>
</evidence>
<dbReference type="CDD" id="cd06579">
    <property type="entry name" value="TM_PBP1_transp_AraH_like"/>
    <property type="match status" value="1"/>
</dbReference>